<dbReference type="RefSeq" id="WP_161590336.1">
    <property type="nucleotide sequence ID" value="NZ_RPBY01000001.1"/>
</dbReference>
<evidence type="ECO:0000313" key="1">
    <source>
        <dbReference type="EMBL" id="NCH86451.1"/>
    </source>
</evidence>
<dbReference type="EMBL" id="RPBY01000001">
    <property type="protein sequence ID" value="NCH86451.1"/>
    <property type="molecule type" value="Genomic_DNA"/>
</dbReference>
<sequence length="105" mass="11958">MQTAWQPGIPQVRQIYRLIATGVSLTETRSFPNRMLLVAGTTFFRLTQPVQYQRLKKLKAQINEPEQRKARPVRCCARTAITTRLNNRTIPHGNKLCAGCHDNPA</sequence>
<proteinExistence type="predicted"/>
<evidence type="ECO:0000313" key="2">
    <source>
        <dbReference type="Proteomes" id="UP000778262"/>
    </source>
</evidence>
<name>A0A9Q4SY62_9ENTR</name>
<organism evidence="1 2">
    <name type="scientific">Cronobacter dublinensis</name>
    <dbReference type="NCBI Taxonomy" id="413497"/>
    <lineage>
        <taxon>Bacteria</taxon>
        <taxon>Pseudomonadati</taxon>
        <taxon>Pseudomonadota</taxon>
        <taxon>Gammaproteobacteria</taxon>
        <taxon>Enterobacterales</taxon>
        <taxon>Enterobacteriaceae</taxon>
        <taxon>Cronobacter</taxon>
    </lineage>
</organism>
<dbReference type="Proteomes" id="UP000778262">
    <property type="component" value="Unassembled WGS sequence"/>
</dbReference>
<gene>
    <name evidence="1" type="ORF">EHJ13_03130</name>
</gene>
<reference evidence="1" key="1">
    <citation type="submission" date="2018-11" db="EMBL/GenBank/DDBJ databases">
        <title>Genomics analysis of Putative Virulence Factors on Adhesion and Cytotoxicity for Cronobacter spp.</title>
        <authorList>
            <person name="Cui J."/>
        </authorList>
    </citation>
    <scope>NUCLEOTIDE SEQUENCE</scope>
    <source>
        <strain evidence="1">SD69</strain>
    </source>
</reference>
<accession>A0A9Q4SY62</accession>
<comment type="caution">
    <text evidence="1">The sequence shown here is derived from an EMBL/GenBank/DDBJ whole genome shotgun (WGS) entry which is preliminary data.</text>
</comment>
<dbReference type="AlphaFoldDB" id="A0A9Q4SY62"/>
<protein>
    <submittedName>
        <fullName evidence="1">Uncharacterized protein</fullName>
    </submittedName>
</protein>